<dbReference type="EMBL" id="MIJY01000043">
    <property type="protein sequence ID" value="OEG10507.1"/>
    <property type="molecule type" value="Genomic_DNA"/>
</dbReference>
<dbReference type="InterPro" id="IPR047650">
    <property type="entry name" value="Transpos_IS110"/>
</dbReference>
<dbReference type="GO" id="GO:0003677">
    <property type="term" value="F:DNA binding"/>
    <property type="evidence" value="ECO:0007669"/>
    <property type="project" value="InterPro"/>
</dbReference>
<dbReference type="GO" id="GO:0006313">
    <property type="term" value="P:DNA transposition"/>
    <property type="evidence" value="ECO:0007669"/>
    <property type="project" value="InterPro"/>
</dbReference>
<evidence type="ECO:0000259" key="1">
    <source>
        <dbReference type="Pfam" id="PF01548"/>
    </source>
</evidence>
<dbReference type="NCBIfam" id="NF033542">
    <property type="entry name" value="transpos_IS110"/>
    <property type="match status" value="1"/>
</dbReference>
<dbReference type="OrthoDB" id="9790935at2"/>
<dbReference type="GO" id="GO:0004803">
    <property type="term" value="F:transposase activity"/>
    <property type="evidence" value="ECO:0007669"/>
    <property type="project" value="InterPro"/>
</dbReference>
<protein>
    <submittedName>
        <fullName evidence="3">IS110 family transposase</fullName>
    </submittedName>
</protein>
<feature type="domain" description="Transposase IS116/IS110/IS902 C-terminal" evidence="2">
    <location>
        <begin position="271"/>
        <end position="354"/>
    </location>
</feature>
<dbReference type="RefSeq" id="WP_069664288.1">
    <property type="nucleotide sequence ID" value="NZ_JBHUJJ010000001.1"/>
</dbReference>
<feature type="domain" description="Transposase IS110-like N-terminal" evidence="1">
    <location>
        <begin position="4"/>
        <end position="163"/>
    </location>
</feature>
<dbReference type="InterPro" id="IPR002525">
    <property type="entry name" value="Transp_IS110-like_N"/>
</dbReference>
<dbReference type="PATRIC" id="fig|332950.4.peg.807"/>
<dbReference type="InterPro" id="IPR003346">
    <property type="entry name" value="Transposase_20"/>
</dbReference>
<name>A0A1E5GCW3_9ENTE</name>
<gene>
    <name evidence="3" type="ORF">BCR25_08495</name>
</gene>
<evidence type="ECO:0000259" key="2">
    <source>
        <dbReference type="Pfam" id="PF02371"/>
    </source>
</evidence>
<dbReference type="Pfam" id="PF01548">
    <property type="entry name" value="DEDD_Tnp_IS110"/>
    <property type="match status" value="1"/>
</dbReference>
<dbReference type="Proteomes" id="UP000095094">
    <property type="component" value="Unassembled WGS sequence"/>
</dbReference>
<evidence type="ECO:0000313" key="4">
    <source>
        <dbReference type="Proteomes" id="UP000095094"/>
    </source>
</evidence>
<comment type="caution">
    <text evidence="3">The sequence shown here is derived from an EMBL/GenBank/DDBJ whole genome shotgun (WGS) entry which is preliminary data.</text>
</comment>
<dbReference type="PANTHER" id="PTHR33055:SF15">
    <property type="entry name" value="TRANSPOSASE-RELATED"/>
    <property type="match status" value="1"/>
</dbReference>
<sequence>MLYVGIDIAKYKHDIAVIDSEGTIFVRHLQIQNTREGFTQLQATLTNLQKSTGEDIQLALEDTGHYCFNILRFLRTQGYPTYSYNPLLIKEFAKHHSLRKTKTDKKDAMTIARKLRADIDKQLFEAQTIMIELKYATRHAKRVKENCIRQKVSYTRLLDILFPELASFLSSPTAKHDAYVYELLKEFPSASKLATAHLTKLTNLISTHSRGRFGKEHAIQLKRLAYDSIGTISPALEFELLQTINAIEYFSAMRKAADNEIQKLMKEIDSPLLSIPGIGNNLGSILLAEIRDIRNFKSPSQLLAYAGAEPSISTSGTHQTETGHMVKRGSSQLRWALHEAARLCAIWSPSMRQYLDKKLSEGKHFNVALSHVVKKLVRIIFRVLKTGEPFEEDKMIVN</sequence>
<dbReference type="PANTHER" id="PTHR33055">
    <property type="entry name" value="TRANSPOSASE FOR INSERTION SEQUENCE ELEMENT IS1111A"/>
    <property type="match status" value="1"/>
</dbReference>
<reference evidence="4" key="1">
    <citation type="submission" date="2016-09" db="EMBL/GenBank/DDBJ databases">
        <authorList>
            <person name="Gulvik C.A."/>
        </authorList>
    </citation>
    <scope>NUCLEOTIDE SEQUENCE [LARGE SCALE GENOMIC DNA]</scope>
    <source>
        <strain evidence="4">LMG 8895</strain>
    </source>
</reference>
<proteinExistence type="predicted"/>
<accession>A0A1E5GCW3</accession>
<dbReference type="Pfam" id="PF02371">
    <property type="entry name" value="Transposase_20"/>
    <property type="match status" value="1"/>
</dbReference>
<keyword evidence="4" id="KW-1185">Reference proteome</keyword>
<evidence type="ECO:0000313" key="3">
    <source>
        <dbReference type="EMBL" id="OEG10507.1"/>
    </source>
</evidence>
<dbReference type="AlphaFoldDB" id="A0A1E5GCW3"/>
<organism evidence="3 4">
    <name type="scientific">Enterococcus termitis</name>
    <dbReference type="NCBI Taxonomy" id="332950"/>
    <lineage>
        <taxon>Bacteria</taxon>
        <taxon>Bacillati</taxon>
        <taxon>Bacillota</taxon>
        <taxon>Bacilli</taxon>
        <taxon>Lactobacillales</taxon>
        <taxon>Enterococcaceae</taxon>
        <taxon>Enterococcus</taxon>
    </lineage>
</organism>